<evidence type="ECO:0000313" key="4">
    <source>
        <dbReference type="Proteomes" id="UP001596415"/>
    </source>
</evidence>
<evidence type="ECO:0000313" key="3">
    <source>
        <dbReference type="EMBL" id="MFC7356882.1"/>
    </source>
</evidence>
<evidence type="ECO:0000259" key="1">
    <source>
        <dbReference type="Pfam" id="PF00534"/>
    </source>
</evidence>
<dbReference type="InterPro" id="IPR028098">
    <property type="entry name" value="Glyco_trans_4-like_N"/>
</dbReference>
<evidence type="ECO:0000259" key="2">
    <source>
        <dbReference type="Pfam" id="PF13439"/>
    </source>
</evidence>
<keyword evidence="3" id="KW-0328">Glycosyltransferase</keyword>
<organism evidence="3 4">
    <name type="scientific">Jejudonia soesokkakensis</name>
    <dbReference type="NCBI Taxonomy" id="1323432"/>
    <lineage>
        <taxon>Bacteria</taxon>
        <taxon>Pseudomonadati</taxon>
        <taxon>Bacteroidota</taxon>
        <taxon>Flavobacteriia</taxon>
        <taxon>Flavobacteriales</taxon>
        <taxon>Flavobacteriaceae</taxon>
        <taxon>Jejudonia</taxon>
    </lineage>
</organism>
<name>A0ABW2MTN4_9FLAO</name>
<dbReference type="SUPFAM" id="SSF53756">
    <property type="entry name" value="UDP-Glycosyltransferase/glycogen phosphorylase"/>
    <property type="match status" value="1"/>
</dbReference>
<accession>A0ABW2MTN4</accession>
<proteinExistence type="predicted"/>
<dbReference type="PANTHER" id="PTHR12526">
    <property type="entry name" value="GLYCOSYLTRANSFERASE"/>
    <property type="match status" value="1"/>
</dbReference>
<dbReference type="Proteomes" id="UP001596415">
    <property type="component" value="Unassembled WGS sequence"/>
</dbReference>
<reference evidence="4" key="1">
    <citation type="journal article" date="2019" name="Int. J. Syst. Evol. Microbiol.">
        <title>The Global Catalogue of Microorganisms (GCM) 10K type strain sequencing project: providing services to taxonomists for standard genome sequencing and annotation.</title>
        <authorList>
            <consortium name="The Broad Institute Genomics Platform"/>
            <consortium name="The Broad Institute Genome Sequencing Center for Infectious Disease"/>
            <person name="Wu L."/>
            <person name="Ma J."/>
        </authorList>
    </citation>
    <scope>NUCLEOTIDE SEQUENCE [LARGE SCALE GENOMIC DNA]</scope>
    <source>
        <strain evidence="4">CGMCC 1.16306</strain>
    </source>
</reference>
<dbReference type="CDD" id="cd03811">
    <property type="entry name" value="GT4_GT28_WabH-like"/>
    <property type="match status" value="1"/>
</dbReference>
<dbReference type="Pfam" id="PF00534">
    <property type="entry name" value="Glycos_transf_1"/>
    <property type="match status" value="1"/>
</dbReference>
<dbReference type="InterPro" id="IPR001296">
    <property type="entry name" value="Glyco_trans_1"/>
</dbReference>
<keyword evidence="3" id="KW-0808">Transferase</keyword>
<comment type="caution">
    <text evidence="3">The sequence shown here is derived from an EMBL/GenBank/DDBJ whole genome shotgun (WGS) entry which is preliminary data.</text>
</comment>
<dbReference type="Gene3D" id="3.40.50.2000">
    <property type="entry name" value="Glycogen Phosphorylase B"/>
    <property type="match status" value="2"/>
</dbReference>
<feature type="domain" description="Glycosyl transferase family 1" evidence="1">
    <location>
        <begin position="168"/>
        <end position="317"/>
    </location>
</feature>
<dbReference type="PANTHER" id="PTHR12526:SF630">
    <property type="entry name" value="GLYCOSYLTRANSFERASE"/>
    <property type="match status" value="1"/>
</dbReference>
<dbReference type="RefSeq" id="WP_380216719.1">
    <property type="nucleotide sequence ID" value="NZ_JBHTBN010000001.1"/>
</dbReference>
<dbReference type="GO" id="GO:0016757">
    <property type="term" value="F:glycosyltransferase activity"/>
    <property type="evidence" value="ECO:0007669"/>
    <property type="project" value="UniProtKB-KW"/>
</dbReference>
<dbReference type="EMBL" id="JBHTBN010000001">
    <property type="protein sequence ID" value="MFC7356882.1"/>
    <property type="molecule type" value="Genomic_DNA"/>
</dbReference>
<protein>
    <submittedName>
        <fullName evidence="3">Glycosyltransferase</fullName>
        <ecNumber evidence="3">2.4.-.-</ecNumber>
    </submittedName>
</protein>
<gene>
    <name evidence="3" type="ORF">ACFQO1_04215</name>
</gene>
<dbReference type="Pfam" id="PF13439">
    <property type="entry name" value="Glyco_transf_4"/>
    <property type="match status" value="1"/>
</dbReference>
<feature type="domain" description="Glycosyltransferase subfamily 4-like N-terminal" evidence="2">
    <location>
        <begin position="13"/>
        <end position="162"/>
    </location>
</feature>
<keyword evidence="4" id="KW-1185">Reference proteome</keyword>
<dbReference type="EC" id="2.4.-.-" evidence="3"/>
<sequence length="349" mass="39242">MRVLQLIDSLNAGGAERVAVTIANALTSHIEKSYLCTTRKEGALKSTLHPEVGYLFLERKKTLDVKAFTTLKKYVLTHKITTIHAHGTSYFLAAWLKLRIPSLTLVWHEHYGHRIYSGQKDFKMLYFCSYLFSTIITVTIELQEWCQKNLKAKQVVYVPNFIASESFTRDIPVKSNTIVCLANLRAPKNHLHLLKAFSELHKRYPTWKLQCIGADYNDAYSEKIKQFVAHHHLGHVVKLLGVRTDVPQLLANAKIGVLSSISEGLPMALLEYGAAQLAVVVTDVGYCKEVVSDFGKVVDVNEIASMVTVLEDYMSNAAALQRDAVSFQKHIKTTYSETAVLPQLVSNYI</sequence>